<name>A0ACB8H6N5_PSICU</name>
<sequence>MSQRNANPLKQQVLNHIDALIKCLVNIEDTTGEYLLTLSDGRVIDTKGWNDWEWTHGIGLYGLWQFYEVTGNQGALRVCLDWFRDRFAVGTSKNVNTMSPLLTAANIHDSRLANYSVHMDSWAEWVMYEMPRTEEGGLQHITYLEDNKEQLWDDTLMMSVLPLTKIGIVFGRNEYIEEAKRQFLLHIHYLRDIQTGLWFHGWTFAGRHHFGRLLGLPQDDGLRLFLVSTLRAQIDALVACQDQASGLWHTILDDQTSYLEASASAGFAYGILKALRLRLVSREERYELASKKAIEGVIANISEAGELMNVSFGTPVFNDAESYRKVPLTSMPYGQSLALLALTEYLRTFL</sequence>
<proteinExistence type="predicted"/>
<comment type="caution">
    <text evidence="1">The sequence shown here is derived from an EMBL/GenBank/DDBJ whole genome shotgun (WGS) entry which is preliminary data.</text>
</comment>
<gene>
    <name evidence="1" type="ORF">JR316_0004940</name>
</gene>
<evidence type="ECO:0000313" key="2">
    <source>
        <dbReference type="Proteomes" id="UP000664032"/>
    </source>
</evidence>
<organism evidence="1 2">
    <name type="scientific">Psilocybe cubensis</name>
    <name type="common">Psychedelic mushroom</name>
    <name type="synonym">Stropharia cubensis</name>
    <dbReference type="NCBI Taxonomy" id="181762"/>
    <lineage>
        <taxon>Eukaryota</taxon>
        <taxon>Fungi</taxon>
        <taxon>Dikarya</taxon>
        <taxon>Basidiomycota</taxon>
        <taxon>Agaricomycotina</taxon>
        <taxon>Agaricomycetes</taxon>
        <taxon>Agaricomycetidae</taxon>
        <taxon>Agaricales</taxon>
        <taxon>Agaricineae</taxon>
        <taxon>Strophariaceae</taxon>
        <taxon>Psilocybe</taxon>
    </lineage>
</organism>
<accession>A0ACB8H6N5</accession>
<dbReference type="Proteomes" id="UP000664032">
    <property type="component" value="Unassembled WGS sequence"/>
</dbReference>
<dbReference type="EMBL" id="JAFIQS020000004">
    <property type="protein sequence ID" value="KAH9482840.1"/>
    <property type="molecule type" value="Genomic_DNA"/>
</dbReference>
<evidence type="ECO:0000313" key="1">
    <source>
        <dbReference type="EMBL" id="KAH9482840.1"/>
    </source>
</evidence>
<keyword evidence="1" id="KW-0378">Hydrolase</keyword>
<protein>
    <submittedName>
        <fullName evidence="1">Unsaturated rhamnogalacturonyl hydrolase YesR</fullName>
    </submittedName>
</protein>
<keyword evidence="2" id="KW-1185">Reference proteome</keyword>
<reference evidence="1" key="1">
    <citation type="submission" date="2021-10" db="EMBL/GenBank/DDBJ databases">
        <title>Psilocybe cubensis genome.</title>
        <authorList>
            <person name="Mckernan K.J."/>
            <person name="Crawford S."/>
            <person name="Trippe A."/>
            <person name="Kane L.T."/>
            <person name="Mclaughlin S."/>
        </authorList>
    </citation>
    <scope>NUCLEOTIDE SEQUENCE</scope>
    <source>
        <strain evidence="1">MGC-MH-2018</strain>
    </source>
</reference>